<dbReference type="PANTHER" id="PTHR32294">
    <property type="entry name" value="DNA POLYMERASE III SUBUNIT ALPHA"/>
    <property type="match status" value="1"/>
</dbReference>
<dbReference type="InterPro" id="IPR004365">
    <property type="entry name" value="NA-bd_OB_tRNA"/>
</dbReference>
<dbReference type="InterPro" id="IPR004013">
    <property type="entry name" value="PHP_dom"/>
</dbReference>
<evidence type="ECO:0000256" key="1">
    <source>
        <dbReference type="ARBA" id="ARBA00004496"/>
    </source>
</evidence>
<evidence type="ECO:0000313" key="12">
    <source>
        <dbReference type="EMBL" id="MBC8558770.1"/>
    </source>
</evidence>
<comment type="subcellular location">
    <subcellularLocation>
        <location evidence="1">Cytoplasm</location>
    </subcellularLocation>
</comment>
<dbReference type="GO" id="GO:0003887">
    <property type="term" value="F:DNA-directed DNA polymerase activity"/>
    <property type="evidence" value="ECO:0007669"/>
    <property type="project" value="UniProtKB-KW"/>
</dbReference>
<evidence type="ECO:0000256" key="5">
    <source>
        <dbReference type="ARBA" id="ARBA00022679"/>
    </source>
</evidence>
<dbReference type="GO" id="GO:0006260">
    <property type="term" value="P:DNA replication"/>
    <property type="evidence" value="ECO:0007669"/>
    <property type="project" value="UniProtKB-KW"/>
</dbReference>
<proteinExistence type="inferred from homology"/>
<dbReference type="SMART" id="SM00481">
    <property type="entry name" value="POLIIIAc"/>
    <property type="match status" value="1"/>
</dbReference>
<keyword evidence="13" id="KW-1185">Reference proteome</keyword>
<dbReference type="CDD" id="cd12113">
    <property type="entry name" value="PHP_PolIIIA_DnaE3"/>
    <property type="match status" value="1"/>
</dbReference>
<evidence type="ECO:0000256" key="10">
    <source>
        <dbReference type="ARBA" id="ARBA00049244"/>
    </source>
</evidence>
<dbReference type="Gene3D" id="3.20.20.140">
    <property type="entry name" value="Metal-dependent hydrolases"/>
    <property type="match status" value="1"/>
</dbReference>
<dbReference type="AlphaFoldDB" id="A0A926E3D5"/>
<dbReference type="InterPro" id="IPR029460">
    <property type="entry name" value="DNAPol_HHH"/>
</dbReference>
<dbReference type="CDD" id="cd04485">
    <property type="entry name" value="DnaE_OBF"/>
    <property type="match status" value="1"/>
</dbReference>
<name>A0A926E3D5_9FIRM</name>
<dbReference type="Pfam" id="PF17657">
    <property type="entry name" value="DNA_pol3_finger"/>
    <property type="match status" value="1"/>
</dbReference>
<gene>
    <name evidence="12" type="ORF">H8710_01670</name>
</gene>
<comment type="similarity">
    <text evidence="2">Belongs to the DNA polymerase type-C family. DnaE subfamily.</text>
</comment>
<evidence type="ECO:0000256" key="2">
    <source>
        <dbReference type="ARBA" id="ARBA00009496"/>
    </source>
</evidence>
<dbReference type="EMBL" id="JACRSV010000001">
    <property type="protein sequence ID" value="MBC8558770.1"/>
    <property type="molecule type" value="Genomic_DNA"/>
</dbReference>
<dbReference type="Gene3D" id="1.10.10.1600">
    <property type="entry name" value="Bacterial DNA polymerase III alpha subunit, thumb domain"/>
    <property type="match status" value="1"/>
</dbReference>
<dbReference type="InterPro" id="IPR040982">
    <property type="entry name" value="DNA_pol3_finger"/>
</dbReference>
<organism evidence="12 13">
    <name type="scientific">Fumia xinanensis</name>
    <dbReference type="NCBI Taxonomy" id="2763659"/>
    <lineage>
        <taxon>Bacteria</taxon>
        <taxon>Bacillati</taxon>
        <taxon>Bacillota</taxon>
        <taxon>Clostridia</taxon>
        <taxon>Eubacteriales</taxon>
        <taxon>Oscillospiraceae</taxon>
        <taxon>Fumia</taxon>
    </lineage>
</organism>
<dbReference type="Pfam" id="PF14579">
    <property type="entry name" value="HHH_6"/>
    <property type="match status" value="1"/>
</dbReference>
<dbReference type="NCBIfam" id="NF005298">
    <property type="entry name" value="PRK06826.1"/>
    <property type="match status" value="1"/>
</dbReference>
<dbReference type="Pfam" id="PF07733">
    <property type="entry name" value="DNA_pol3_alpha"/>
    <property type="match status" value="1"/>
</dbReference>
<evidence type="ECO:0000256" key="9">
    <source>
        <dbReference type="ARBA" id="ARBA00025611"/>
    </source>
</evidence>
<dbReference type="Pfam" id="PF02811">
    <property type="entry name" value="PHP"/>
    <property type="match status" value="1"/>
</dbReference>
<comment type="catalytic activity">
    <reaction evidence="10">
        <text>DNA(n) + a 2'-deoxyribonucleoside 5'-triphosphate = DNA(n+1) + diphosphate</text>
        <dbReference type="Rhea" id="RHEA:22508"/>
        <dbReference type="Rhea" id="RHEA-COMP:17339"/>
        <dbReference type="Rhea" id="RHEA-COMP:17340"/>
        <dbReference type="ChEBI" id="CHEBI:33019"/>
        <dbReference type="ChEBI" id="CHEBI:61560"/>
        <dbReference type="ChEBI" id="CHEBI:173112"/>
        <dbReference type="EC" id="2.7.7.7"/>
    </reaction>
</comment>
<evidence type="ECO:0000313" key="13">
    <source>
        <dbReference type="Proteomes" id="UP000610760"/>
    </source>
</evidence>
<dbReference type="InterPro" id="IPR016195">
    <property type="entry name" value="Pol/histidinol_Pase-like"/>
</dbReference>
<dbReference type="SUPFAM" id="SSF89550">
    <property type="entry name" value="PHP domain-like"/>
    <property type="match status" value="1"/>
</dbReference>
<sequence>MPIERRFGMENKKFVHLHLHTEYSLLDGACRIKDLPKKVKELGQDTVAITDHGCMYGVVDLYKACKKEGVKAIIGCEVYVAPRTRFDKVHKVDSSPYHLVLLCKNAVGYQNLIKMVSAGYIEGFYNRPRVDLELLQKHHEGLIALSACLAGEIPRKLTAGDYEGAKETALRYLGIFGEGNYYIEVQNHGIKEQQRILPLFRKLSDETGIPLVATNDCHYLNKDDAKMQNILVCIQTNHVYGDGGTLEFPTDEFYLKSRAEMEEALPDFQDAMDNTVKIAEQCHFDFTFGQTKLPNFTPPDGRDNLEYFTDLSRRGLKKRYGTVTPELRERFDYEMDIIVKMGYMNYYLIVYDFIRYAKSEGIPVGPGRGSGAGSLIAYCMGITGVDPMKYNLIFERFLNPERVSMPDFDVDFCYERRQEVIDYVVRKYGADHVAQIITFGTMAAKGSVRDVGRALGMPYQKVDKIAKLIPFQLKMTVDKAMRDVKELRELYEADPEIKELLDMARKVEGMPRHASTHAAGVVITADPVSEYVPLQKSDESIITQFPMTTLEELGLLKMDFLGLRNLTVIDHCAKEIQKREPSFSIDKIPLDDKKVYEMFSRGETGGVFQFESAGMRQMLISMKPRNIEDLTAATSIYRPGPSSSIPVYIQNRFHPEKVRYKAPQLEPILNVTGGCLLYQEQVMQVFRSLAGYSYGRADLVRRAMSKKKKDVMEAERQNFIYGKKREDGSVECAGAVANGIDPKVANEIFDDMASFAEYAFNKSHAAAYSVVSYETAYLKCHYPREYMAALLTSVLDHTSKLLEYVGECRERHIPILPPDINKSVSAFTVEGNAIRFGLLAIKSMGKGVLDNIIAEREENGPYQNLFEFCKRLYGRDLNKRNLESLIGSGALDCFGFHRKELYASYEKAMEAAAFYGKNNAGGQISLFAAAQIEEPQADMVRCEEYSQGELLKFEYEALGFYLTGHPLQQYAPLVKKYQMDNLLDIVNDETRYTDRKPVRILGRVASQKLTTTKSGQSMCFVDFEDITGKLEMVVFPKIYDQYERLLRSGEPLIAEGTVSLREDEEPKILCNKLFSLRDFQPSEKETTLFIKFTSKEDKRIPAVLSLCREYPGNSPVKLYFADEKKYCYPPGKERVMLAGMLFDGLNGLLGQDGYAVK</sequence>
<dbReference type="Pfam" id="PF01336">
    <property type="entry name" value="tRNA_anti-codon"/>
    <property type="match status" value="1"/>
</dbReference>
<comment type="function">
    <text evidence="9">DNA polymerase III is a complex, multichain enzyme responsible for most of the replicative synthesis in bacteria. This DNA polymerase also exhibits 3' to 5' exonuclease activity. The alpha chain is the DNA polymerase.</text>
</comment>
<dbReference type="NCBIfam" id="TIGR00594">
    <property type="entry name" value="polc"/>
    <property type="match status" value="1"/>
</dbReference>
<dbReference type="InterPro" id="IPR011708">
    <property type="entry name" value="DNA_pol3_alpha_NTPase_dom"/>
</dbReference>
<protein>
    <recommendedName>
        <fullName evidence="4">DNA polymerase III subunit alpha</fullName>
        <ecNumber evidence="3">2.7.7.7</ecNumber>
    </recommendedName>
</protein>
<dbReference type="Gene3D" id="1.10.150.870">
    <property type="match status" value="1"/>
</dbReference>
<evidence type="ECO:0000256" key="7">
    <source>
        <dbReference type="ARBA" id="ARBA00022705"/>
    </source>
</evidence>
<dbReference type="GO" id="GO:0008408">
    <property type="term" value="F:3'-5' exonuclease activity"/>
    <property type="evidence" value="ECO:0007669"/>
    <property type="project" value="InterPro"/>
</dbReference>
<evidence type="ECO:0000256" key="8">
    <source>
        <dbReference type="ARBA" id="ARBA00022932"/>
    </source>
</evidence>
<comment type="caution">
    <text evidence="12">The sequence shown here is derived from an EMBL/GenBank/DDBJ whole genome shotgun (WGS) entry which is preliminary data.</text>
</comment>
<evidence type="ECO:0000256" key="4">
    <source>
        <dbReference type="ARBA" id="ARBA00019114"/>
    </source>
</evidence>
<dbReference type="InterPro" id="IPR041931">
    <property type="entry name" value="DNA_pol3_alpha_thumb_dom"/>
</dbReference>
<keyword evidence="7" id="KW-0235">DNA replication</keyword>
<dbReference type="EC" id="2.7.7.7" evidence="3"/>
<dbReference type="GO" id="GO:0003676">
    <property type="term" value="F:nucleic acid binding"/>
    <property type="evidence" value="ECO:0007669"/>
    <property type="project" value="InterPro"/>
</dbReference>
<feature type="domain" description="Polymerase/histidinol phosphatase N-terminal" evidence="11">
    <location>
        <begin position="15"/>
        <end position="82"/>
    </location>
</feature>
<evidence type="ECO:0000256" key="3">
    <source>
        <dbReference type="ARBA" id="ARBA00012417"/>
    </source>
</evidence>
<reference evidence="12" key="1">
    <citation type="submission" date="2020-08" db="EMBL/GenBank/DDBJ databases">
        <title>Genome public.</title>
        <authorList>
            <person name="Liu C."/>
            <person name="Sun Q."/>
        </authorList>
    </citation>
    <scope>NUCLEOTIDE SEQUENCE</scope>
    <source>
        <strain evidence="12">NSJ-33</strain>
    </source>
</reference>
<dbReference type="Proteomes" id="UP000610760">
    <property type="component" value="Unassembled WGS sequence"/>
</dbReference>
<keyword evidence="8" id="KW-0239">DNA-directed DNA polymerase</keyword>
<accession>A0A926E3D5</accession>
<dbReference type="GO" id="GO:0005737">
    <property type="term" value="C:cytoplasm"/>
    <property type="evidence" value="ECO:0007669"/>
    <property type="project" value="UniProtKB-SubCell"/>
</dbReference>
<dbReference type="NCBIfam" id="NF004226">
    <property type="entry name" value="PRK05673.1"/>
    <property type="match status" value="1"/>
</dbReference>
<evidence type="ECO:0000259" key="11">
    <source>
        <dbReference type="SMART" id="SM00481"/>
    </source>
</evidence>
<dbReference type="InterPro" id="IPR003141">
    <property type="entry name" value="Pol/His_phosphatase_N"/>
</dbReference>
<dbReference type="PANTHER" id="PTHR32294:SF0">
    <property type="entry name" value="DNA POLYMERASE III SUBUNIT ALPHA"/>
    <property type="match status" value="1"/>
</dbReference>
<dbReference type="InterPro" id="IPR004805">
    <property type="entry name" value="DnaE2/DnaE/PolC"/>
</dbReference>
<keyword evidence="5 12" id="KW-0808">Transferase</keyword>
<keyword evidence="6 12" id="KW-0548">Nucleotidyltransferase</keyword>
<evidence type="ECO:0000256" key="6">
    <source>
        <dbReference type="ARBA" id="ARBA00022695"/>
    </source>
</evidence>